<dbReference type="Pfam" id="PF05485">
    <property type="entry name" value="THAP"/>
    <property type="match status" value="1"/>
</dbReference>
<dbReference type="EMBL" id="NEVH01019370">
    <property type="protein sequence ID" value="PNF22817.1"/>
    <property type="molecule type" value="Genomic_DNA"/>
</dbReference>
<dbReference type="Proteomes" id="UP000235965">
    <property type="component" value="Unassembled WGS sequence"/>
</dbReference>
<dbReference type="InParanoid" id="A0A2J7Q2L6"/>
<evidence type="ECO:0000256" key="5">
    <source>
        <dbReference type="PROSITE-ProRule" id="PRU00309"/>
    </source>
</evidence>
<keyword evidence="4 5" id="KW-0238">DNA-binding</keyword>
<gene>
    <name evidence="7" type="ORF">B7P43_G02533</name>
</gene>
<evidence type="ECO:0000256" key="3">
    <source>
        <dbReference type="ARBA" id="ARBA00022833"/>
    </source>
</evidence>
<evidence type="ECO:0000256" key="4">
    <source>
        <dbReference type="ARBA" id="ARBA00023125"/>
    </source>
</evidence>
<keyword evidence="1" id="KW-0479">Metal-binding</keyword>
<dbReference type="GO" id="GO:0008270">
    <property type="term" value="F:zinc ion binding"/>
    <property type="evidence" value="ECO:0007669"/>
    <property type="project" value="UniProtKB-KW"/>
</dbReference>
<keyword evidence="3" id="KW-0862">Zinc</keyword>
<sequence>MNNNGQKVTDDQKVVDYISSGLNPSLGVGHTKSDVTANASPLTCIVPGCASNKLKFPERTFFTLPVSKDKQLQWLTVCKREDLLDSMELSLAVCSNHFIEEHFTDSSGRKLKEDAIPMVFPVVQSSYNKNCILDTEDICEEEEPVFIDNCETIIKIESDIDDNLDGFMDDGDGNAVLKHPGQLCRLCASSTKDVIYIFSSAGKQLNIADKINSSLPVL</sequence>
<feature type="non-terminal residue" evidence="7">
    <location>
        <position position="218"/>
    </location>
</feature>
<proteinExistence type="predicted"/>
<evidence type="ECO:0000313" key="8">
    <source>
        <dbReference type="Proteomes" id="UP000235965"/>
    </source>
</evidence>
<keyword evidence="8" id="KW-1185">Reference proteome</keyword>
<protein>
    <recommendedName>
        <fullName evidence="6">THAP-type domain-containing protein</fullName>
    </recommendedName>
</protein>
<organism evidence="7 8">
    <name type="scientific">Cryptotermes secundus</name>
    <dbReference type="NCBI Taxonomy" id="105785"/>
    <lineage>
        <taxon>Eukaryota</taxon>
        <taxon>Metazoa</taxon>
        <taxon>Ecdysozoa</taxon>
        <taxon>Arthropoda</taxon>
        <taxon>Hexapoda</taxon>
        <taxon>Insecta</taxon>
        <taxon>Pterygota</taxon>
        <taxon>Neoptera</taxon>
        <taxon>Polyneoptera</taxon>
        <taxon>Dictyoptera</taxon>
        <taxon>Blattodea</taxon>
        <taxon>Blattoidea</taxon>
        <taxon>Termitoidae</taxon>
        <taxon>Kalotermitidae</taxon>
        <taxon>Cryptotermitinae</taxon>
        <taxon>Cryptotermes</taxon>
    </lineage>
</organism>
<evidence type="ECO:0000313" key="7">
    <source>
        <dbReference type="EMBL" id="PNF22817.1"/>
    </source>
</evidence>
<dbReference type="AlphaFoldDB" id="A0A2J7Q2L6"/>
<dbReference type="OrthoDB" id="7331812at2759"/>
<evidence type="ECO:0000256" key="1">
    <source>
        <dbReference type="ARBA" id="ARBA00022723"/>
    </source>
</evidence>
<keyword evidence="2 5" id="KW-0863">Zinc-finger</keyword>
<feature type="domain" description="THAP-type" evidence="6">
    <location>
        <begin position="40"/>
        <end position="120"/>
    </location>
</feature>
<dbReference type="STRING" id="105785.A0A2J7Q2L6"/>
<reference evidence="7 8" key="1">
    <citation type="submission" date="2017-12" db="EMBL/GenBank/DDBJ databases">
        <title>Hemimetabolous genomes reveal molecular basis of termite eusociality.</title>
        <authorList>
            <person name="Harrison M.C."/>
            <person name="Jongepier E."/>
            <person name="Robertson H.M."/>
            <person name="Arning N."/>
            <person name="Bitard-Feildel T."/>
            <person name="Chao H."/>
            <person name="Childers C.P."/>
            <person name="Dinh H."/>
            <person name="Doddapaneni H."/>
            <person name="Dugan S."/>
            <person name="Gowin J."/>
            <person name="Greiner C."/>
            <person name="Han Y."/>
            <person name="Hu H."/>
            <person name="Hughes D.S.T."/>
            <person name="Huylmans A.-K."/>
            <person name="Kemena C."/>
            <person name="Kremer L.P.M."/>
            <person name="Lee S.L."/>
            <person name="Lopez-Ezquerra A."/>
            <person name="Mallet L."/>
            <person name="Monroy-Kuhn J.M."/>
            <person name="Moser A."/>
            <person name="Murali S.C."/>
            <person name="Muzny D.M."/>
            <person name="Otani S."/>
            <person name="Piulachs M.-D."/>
            <person name="Poelchau M."/>
            <person name="Qu J."/>
            <person name="Schaub F."/>
            <person name="Wada-Katsumata A."/>
            <person name="Worley K.C."/>
            <person name="Xie Q."/>
            <person name="Ylla G."/>
            <person name="Poulsen M."/>
            <person name="Gibbs R.A."/>
            <person name="Schal C."/>
            <person name="Richards S."/>
            <person name="Belles X."/>
            <person name="Korb J."/>
            <person name="Bornberg-Bauer E."/>
        </authorList>
    </citation>
    <scope>NUCLEOTIDE SEQUENCE [LARGE SCALE GENOMIC DNA]</scope>
    <source>
        <tissue evidence="7">Whole body</tissue>
    </source>
</reference>
<dbReference type="PROSITE" id="PS50950">
    <property type="entry name" value="ZF_THAP"/>
    <property type="match status" value="1"/>
</dbReference>
<evidence type="ECO:0000256" key="2">
    <source>
        <dbReference type="ARBA" id="ARBA00022771"/>
    </source>
</evidence>
<dbReference type="SUPFAM" id="SSF57716">
    <property type="entry name" value="Glucocorticoid receptor-like (DNA-binding domain)"/>
    <property type="match status" value="1"/>
</dbReference>
<evidence type="ECO:0000259" key="6">
    <source>
        <dbReference type="PROSITE" id="PS50950"/>
    </source>
</evidence>
<name>A0A2J7Q2L6_9NEOP</name>
<comment type="caution">
    <text evidence="7">The sequence shown here is derived from an EMBL/GenBank/DDBJ whole genome shotgun (WGS) entry which is preliminary data.</text>
</comment>
<dbReference type="SMART" id="SM00692">
    <property type="entry name" value="DM3"/>
    <property type="match status" value="1"/>
</dbReference>
<dbReference type="SMART" id="SM00980">
    <property type="entry name" value="THAP"/>
    <property type="match status" value="1"/>
</dbReference>
<accession>A0A2J7Q2L6</accession>
<dbReference type="InterPro" id="IPR006612">
    <property type="entry name" value="THAP_Znf"/>
</dbReference>
<dbReference type="GO" id="GO:0003677">
    <property type="term" value="F:DNA binding"/>
    <property type="evidence" value="ECO:0007669"/>
    <property type="project" value="UniProtKB-UniRule"/>
</dbReference>